<dbReference type="InterPro" id="IPR052029">
    <property type="entry name" value="PpiD_chaperone"/>
</dbReference>
<keyword evidence="5 12" id="KW-1133">Transmembrane helix</keyword>
<dbReference type="InterPro" id="IPR000297">
    <property type="entry name" value="PPIase_PpiC"/>
</dbReference>
<evidence type="ECO:0000256" key="10">
    <source>
        <dbReference type="ARBA" id="ARBA00042775"/>
    </source>
</evidence>
<keyword evidence="4 12" id="KW-0812">Transmembrane</keyword>
<evidence type="ECO:0000313" key="14">
    <source>
        <dbReference type="EMBL" id="HBJ07791.1"/>
    </source>
</evidence>
<keyword evidence="7" id="KW-0143">Chaperone</keyword>
<comment type="caution">
    <text evidence="14">The sequence shown here is derived from an EMBL/GenBank/DDBJ whole genome shotgun (WGS) entry which is preliminary data.</text>
</comment>
<accession>A0A316R638</accession>
<keyword evidence="6 12" id="KW-0472">Membrane</keyword>
<organism evidence="14 15">
    <name type="scientific">Coprobacter fastidiosus</name>
    <dbReference type="NCBI Taxonomy" id="1099853"/>
    <lineage>
        <taxon>Bacteria</taxon>
        <taxon>Pseudomonadati</taxon>
        <taxon>Bacteroidota</taxon>
        <taxon>Bacteroidia</taxon>
        <taxon>Bacteroidales</taxon>
        <taxon>Barnesiellaceae</taxon>
        <taxon>Coprobacter</taxon>
    </lineage>
</organism>
<keyword evidence="11" id="KW-0697">Rotamase</keyword>
<dbReference type="InterPro" id="IPR027304">
    <property type="entry name" value="Trigger_fact/SurA_dom_sf"/>
</dbReference>
<keyword evidence="11" id="KW-0413">Isomerase</keyword>
<evidence type="ECO:0000256" key="7">
    <source>
        <dbReference type="ARBA" id="ARBA00023186"/>
    </source>
</evidence>
<sequence>MATLQKIRGKAGLLVGVIGVALLAFIVGDLLNSGHTFFNMNRNKIAVVNGKKITPEEFQAQVQTRTEEMQNMYRRQYGMSLPEGAASRINKEVYDQMVQDILLTDATAELGLTVSKEELADLLQGDNIVPMVKQQFTDPQTGVFNKDLLLNFLQVVLNEDESNLNGEMAQQLKARREAWLNIEKTVKQQQLVGKYFTLLSKSMAPNKLDLEAAYNGAKNSVDFAYAEQSYTSIPDSTVVISESELKNLYNKQKENFKQDEKREVKFFAVDIVPSEGDYKMTEEKINNLKENFSTTDDIAGMLSFNTDVPYVDAYVAQRDMDPEMKKFAETAQINEVYGPVFEDESYKMYRLIGKSVAPDSVKVRHIMFPLQADAKVKAQMDSVLTVLKNGGDFAALAKQFSVDQNSAANGGDLGWLTETSAVQFGQKFVSSVFNGGSGYFTVETPYGQHIMQVTERTASVPKAKVAQLVLKVRPSSETYSTLYNKVSSYIAENGKLESFEKNAKDKGFSLNTVELTPEDISVGMLNDGREIVKWAYKSDKGDISEIFNIENKFLVAALTNVTPAGYAPLKSLESYLKMQLLADKKADMIMKSLSEKSPKTLDAYASAMSSKIDTAKFVTFNTSVITGIGREPALCGVAPYASVGQLQGPVKGNNGVYVLAVTKKDESSVPMNAEMEKRKYEQMMYSILSSQIMEVMKDKADIENNRVKFF</sequence>
<dbReference type="RefSeq" id="WP_303009224.1">
    <property type="nucleotide sequence ID" value="NZ_CAUAJF010000113.1"/>
</dbReference>
<dbReference type="SUPFAM" id="SSF54534">
    <property type="entry name" value="FKBP-like"/>
    <property type="match status" value="1"/>
</dbReference>
<dbReference type="Gene3D" id="1.10.4030.10">
    <property type="entry name" value="Porin chaperone SurA, peptide-binding domain"/>
    <property type="match status" value="1"/>
</dbReference>
<dbReference type="InterPro" id="IPR046357">
    <property type="entry name" value="PPIase_dom_sf"/>
</dbReference>
<dbReference type="Gene3D" id="3.10.50.40">
    <property type="match status" value="1"/>
</dbReference>
<dbReference type="GO" id="GO:0003755">
    <property type="term" value="F:peptidyl-prolyl cis-trans isomerase activity"/>
    <property type="evidence" value="ECO:0007669"/>
    <property type="project" value="UniProtKB-KW"/>
</dbReference>
<dbReference type="PROSITE" id="PS50198">
    <property type="entry name" value="PPIC_PPIASE_2"/>
    <property type="match status" value="1"/>
</dbReference>
<keyword evidence="3" id="KW-0997">Cell inner membrane</keyword>
<protein>
    <recommendedName>
        <fullName evidence="9">Periplasmic chaperone PpiD</fullName>
    </recommendedName>
    <alternativeName>
        <fullName evidence="10">Periplasmic folding chaperone</fullName>
    </alternativeName>
</protein>
<evidence type="ECO:0000256" key="2">
    <source>
        <dbReference type="ARBA" id="ARBA00022475"/>
    </source>
</evidence>
<gene>
    <name evidence="14" type="ORF">DDY73_02185</name>
</gene>
<evidence type="ECO:0000256" key="1">
    <source>
        <dbReference type="ARBA" id="ARBA00004382"/>
    </source>
</evidence>
<comment type="similarity">
    <text evidence="8">Belongs to the PpiD chaperone family.</text>
</comment>
<dbReference type="PROSITE" id="PS01096">
    <property type="entry name" value="PPIC_PPIASE_1"/>
    <property type="match status" value="1"/>
</dbReference>
<dbReference type="SUPFAM" id="SSF109998">
    <property type="entry name" value="Triger factor/SurA peptide-binding domain-like"/>
    <property type="match status" value="1"/>
</dbReference>
<evidence type="ECO:0000256" key="12">
    <source>
        <dbReference type="SAM" id="Phobius"/>
    </source>
</evidence>
<dbReference type="AlphaFoldDB" id="A0A316R638"/>
<keyword evidence="2" id="KW-1003">Cell membrane</keyword>
<feature type="domain" description="PpiC" evidence="13">
    <location>
        <begin position="358"/>
        <end position="455"/>
    </location>
</feature>
<evidence type="ECO:0000256" key="3">
    <source>
        <dbReference type="ARBA" id="ARBA00022519"/>
    </source>
</evidence>
<dbReference type="Pfam" id="PF13623">
    <property type="entry name" value="SurA_N_2"/>
    <property type="match status" value="1"/>
</dbReference>
<name>A0A316R638_9BACT</name>
<evidence type="ECO:0000256" key="5">
    <source>
        <dbReference type="ARBA" id="ARBA00022989"/>
    </source>
</evidence>
<evidence type="ECO:0000256" key="6">
    <source>
        <dbReference type="ARBA" id="ARBA00023136"/>
    </source>
</evidence>
<dbReference type="PANTHER" id="PTHR47529">
    <property type="entry name" value="PEPTIDYL-PROLYL CIS-TRANS ISOMERASE D"/>
    <property type="match status" value="1"/>
</dbReference>
<evidence type="ECO:0000256" key="4">
    <source>
        <dbReference type="ARBA" id="ARBA00022692"/>
    </source>
</evidence>
<proteinExistence type="inferred from homology"/>
<evidence type="ECO:0000256" key="9">
    <source>
        <dbReference type="ARBA" id="ARBA00040743"/>
    </source>
</evidence>
<evidence type="ECO:0000313" key="15">
    <source>
        <dbReference type="Proteomes" id="UP000262954"/>
    </source>
</evidence>
<reference evidence="14 15" key="1">
    <citation type="journal article" date="2018" name="Nat. Biotechnol.">
        <title>A standardized bacterial taxonomy based on genome phylogeny substantially revises the tree of life.</title>
        <authorList>
            <person name="Parks D.H."/>
            <person name="Chuvochina M."/>
            <person name="Waite D.W."/>
            <person name="Rinke C."/>
            <person name="Skarshewski A."/>
            <person name="Chaumeil P.A."/>
            <person name="Hugenholtz P."/>
        </authorList>
    </citation>
    <scope>NUCLEOTIDE SEQUENCE [LARGE SCALE GENOMIC DNA]</scope>
    <source>
        <strain evidence="14">UBA11482</strain>
    </source>
</reference>
<dbReference type="GO" id="GO:0005886">
    <property type="term" value="C:plasma membrane"/>
    <property type="evidence" value="ECO:0007669"/>
    <property type="project" value="UniProtKB-SubCell"/>
</dbReference>
<comment type="subcellular location">
    <subcellularLocation>
        <location evidence="1">Cell inner membrane</location>
        <topology evidence="1">Single-pass type II membrane protein</topology>
        <orientation evidence="1">Periplasmic side</orientation>
    </subcellularLocation>
</comment>
<dbReference type="Proteomes" id="UP000262954">
    <property type="component" value="Unassembled WGS sequence"/>
</dbReference>
<dbReference type="InterPro" id="IPR023058">
    <property type="entry name" value="PPIase_PpiC_CS"/>
</dbReference>
<evidence type="ECO:0000256" key="8">
    <source>
        <dbReference type="ARBA" id="ARBA00038408"/>
    </source>
</evidence>
<evidence type="ECO:0000256" key="11">
    <source>
        <dbReference type="PROSITE-ProRule" id="PRU00278"/>
    </source>
</evidence>
<evidence type="ECO:0000259" key="13">
    <source>
        <dbReference type="PROSITE" id="PS50198"/>
    </source>
</evidence>
<dbReference type="Pfam" id="PF13616">
    <property type="entry name" value="Rotamase_3"/>
    <property type="match status" value="1"/>
</dbReference>
<dbReference type="PANTHER" id="PTHR47529:SF1">
    <property type="entry name" value="PERIPLASMIC CHAPERONE PPID"/>
    <property type="match status" value="1"/>
</dbReference>
<dbReference type="EMBL" id="DNWC01000033">
    <property type="protein sequence ID" value="HBJ07791.1"/>
    <property type="molecule type" value="Genomic_DNA"/>
</dbReference>
<feature type="transmembrane region" description="Helical" evidence="12">
    <location>
        <begin position="12"/>
        <end position="31"/>
    </location>
</feature>